<gene>
    <name evidence="3" type="ORF">FJZ00_14710</name>
</gene>
<organism evidence="3 4">
    <name type="scientific">Candidatus Tanganyikabacteria bacterium</name>
    <dbReference type="NCBI Taxonomy" id="2961651"/>
    <lineage>
        <taxon>Bacteria</taxon>
        <taxon>Bacillati</taxon>
        <taxon>Candidatus Sericytochromatia</taxon>
        <taxon>Candidatus Tanganyikabacteria</taxon>
    </lineage>
</organism>
<evidence type="ECO:0000313" key="3">
    <source>
        <dbReference type="EMBL" id="MBM3276403.1"/>
    </source>
</evidence>
<dbReference type="SUPFAM" id="SSF53448">
    <property type="entry name" value="Nucleotide-diphospho-sugar transferases"/>
    <property type="match status" value="1"/>
</dbReference>
<name>A0A937X6S6_9BACT</name>
<dbReference type="AlphaFoldDB" id="A0A937X6S6"/>
<feature type="non-terminal residue" evidence="3">
    <location>
        <position position="478"/>
    </location>
</feature>
<dbReference type="PANTHER" id="PTHR46401:SF2">
    <property type="entry name" value="GLYCOSYLTRANSFERASE WBBK-RELATED"/>
    <property type="match status" value="1"/>
</dbReference>
<dbReference type="Proteomes" id="UP000703893">
    <property type="component" value="Unassembled WGS sequence"/>
</dbReference>
<dbReference type="SUPFAM" id="SSF53756">
    <property type="entry name" value="UDP-Glycosyltransferase/glycogen phosphorylase"/>
    <property type="match status" value="1"/>
</dbReference>
<keyword evidence="1" id="KW-0808">Transferase</keyword>
<dbReference type="EMBL" id="VGJX01001008">
    <property type="protein sequence ID" value="MBM3276403.1"/>
    <property type="molecule type" value="Genomic_DNA"/>
</dbReference>
<evidence type="ECO:0000256" key="2">
    <source>
        <dbReference type="SAM" id="MobiDB-lite"/>
    </source>
</evidence>
<evidence type="ECO:0000256" key="1">
    <source>
        <dbReference type="ARBA" id="ARBA00022679"/>
    </source>
</evidence>
<dbReference type="GO" id="GO:0016757">
    <property type="term" value="F:glycosyltransferase activity"/>
    <property type="evidence" value="ECO:0007669"/>
    <property type="project" value="TreeGrafter"/>
</dbReference>
<dbReference type="Pfam" id="PF13692">
    <property type="entry name" value="Glyco_trans_1_4"/>
    <property type="match status" value="1"/>
</dbReference>
<accession>A0A937X6S6</accession>
<dbReference type="InterPro" id="IPR029044">
    <property type="entry name" value="Nucleotide-diphossugar_trans"/>
</dbReference>
<dbReference type="GO" id="GO:0009103">
    <property type="term" value="P:lipopolysaccharide biosynthetic process"/>
    <property type="evidence" value="ECO:0007669"/>
    <property type="project" value="TreeGrafter"/>
</dbReference>
<feature type="region of interest" description="Disordered" evidence="2">
    <location>
        <begin position="454"/>
        <end position="478"/>
    </location>
</feature>
<dbReference type="PANTHER" id="PTHR46401">
    <property type="entry name" value="GLYCOSYLTRANSFERASE WBBK-RELATED"/>
    <property type="match status" value="1"/>
</dbReference>
<reference evidence="3 4" key="1">
    <citation type="submission" date="2019-03" db="EMBL/GenBank/DDBJ databases">
        <title>Lake Tanganyika Metagenome-Assembled Genomes (MAGs).</title>
        <authorList>
            <person name="Tran P."/>
        </authorList>
    </citation>
    <scope>NUCLEOTIDE SEQUENCE [LARGE SCALE GENOMIC DNA]</scope>
    <source>
        <strain evidence="3">K_DeepCast_65m_m2_236</strain>
    </source>
</reference>
<feature type="compositionally biased region" description="Basic and acidic residues" evidence="2">
    <location>
        <begin position="458"/>
        <end position="478"/>
    </location>
</feature>
<proteinExistence type="predicted"/>
<protein>
    <submittedName>
        <fullName evidence="3">Glycosyltransferase</fullName>
    </submittedName>
</protein>
<evidence type="ECO:0000313" key="4">
    <source>
        <dbReference type="Proteomes" id="UP000703893"/>
    </source>
</evidence>
<sequence>MGGDTVQMLATKAALEAQGVQVELSLSAVPSAEDCDLAHIFNLQFAQLALDQVQALAARGVPTVMSPIFWDHAELEWATEELREIFTQPIEKRSGLLQDFAKRALAARHDAGGGRSPGERLAALREAQRKAASWVDMLLPNSSAEVAALIRTPGPAIAPCRVVPNAVDAGRFGKTDANAFVARYGMRDFVLAAARWDPRKNLLLLCSALQGTGIPLVLIGQRPNAEYEARVRAMLPPGSLTIDHLPPADLAAAYAAARVHAMPSWFETPGLSSMEAAMAGCAIVVGDRAAEREYFGEAAYYCDPADVSSIRQAVLAAARGDYIALLKGDTVVSEGWLTYLLRHLGDNPQAGLVGPRANAGPGNQAIPGLPYDSLPEMHDHARTLARLHPGEAAPSPVAGTFAAVLHRATLERVGAFDPAFPSGTLAAVDCCVRIHLAGMQVVVAEDVFVHHSRGFGQLHDRPDGARIGRTAQTERHRG</sequence>
<dbReference type="Gene3D" id="3.40.50.2000">
    <property type="entry name" value="Glycogen Phosphorylase B"/>
    <property type="match status" value="2"/>
</dbReference>
<comment type="caution">
    <text evidence="3">The sequence shown here is derived from an EMBL/GenBank/DDBJ whole genome shotgun (WGS) entry which is preliminary data.</text>
</comment>